<dbReference type="InterPro" id="IPR018392">
    <property type="entry name" value="LysM"/>
</dbReference>
<feature type="signal peptide" evidence="1">
    <location>
        <begin position="1"/>
        <end position="24"/>
    </location>
</feature>
<keyword evidence="5" id="KW-1185">Reference proteome</keyword>
<dbReference type="RefSeq" id="WP_179632371.1">
    <property type="nucleotide sequence ID" value="NZ_JACCFH010000001.1"/>
</dbReference>
<dbReference type="SMART" id="SM00257">
    <property type="entry name" value="LysM"/>
    <property type="match status" value="1"/>
</dbReference>
<dbReference type="InterPro" id="IPR003961">
    <property type="entry name" value="FN3_dom"/>
</dbReference>
<feature type="chain" id="PRO_5030897978" description="LysM peptidoglycan-binding domain-containing protein" evidence="1">
    <location>
        <begin position="25"/>
        <end position="463"/>
    </location>
</feature>
<reference evidence="4 5" key="1">
    <citation type="submission" date="2020-07" db="EMBL/GenBank/DDBJ databases">
        <title>Genomic Encyclopedia of Archaeal and Bacterial Type Strains, Phase II (KMG-II): from individual species to whole genera.</title>
        <authorList>
            <person name="Goeker M."/>
        </authorList>
    </citation>
    <scope>NUCLEOTIDE SEQUENCE [LARGE SCALE GENOMIC DNA]</scope>
    <source>
        <strain evidence="4 5">DSM 21226</strain>
    </source>
</reference>
<dbReference type="Gene3D" id="2.60.40.10">
    <property type="entry name" value="Immunoglobulins"/>
    <property type="match status" value="1"/>
</dbReference>
<dbReference type="PANTHER" id="PTHR38731">
    <property type="entry name" value="LIPL45-RELATED LIPOPROTEIN-RELATED"/>
    <property type="match status" value="1"/>
</dbReference>
<dbReference type="EMBL" id="JACCFH010000001">
    <property type="protein sequence ID" value="NYG31373.1"/>
    <property type="molecule type" value="Genomic_DNA"/>
</dbReference>
<gene>
    <name evidence="4" type="ORF">BDD16_000359</name>
</gene>
<comment type="caution">
    <text evidence="4">The sequence shown here is derived from an EMBL/GenBank/DDBJ whole genome shotgun (WGS) entry which is preliminary data.</text>
</comment>
<protein>
    <recommendedName>
        <fullName evidence="6">LysM peptidoglycan-binding domain-containing protein</fullName>
    </recommendedName>
</protein>
<dbReference type="Gene3D" id="3.10.350.10">
    <property type="entry name" value="LysM domain"/>
    <property type="match status" value="1"/>
</dbReference>
<evidence type="ECO:0000256" key="1">
    <source>
        <dbReference type="SAM" id="SignalP"/>
    </source>
</evidence>
<evidence type="ECO:0000313" key="4">
    <source>
        <dbReference type="EMBL" id="NYG31373.1"/>
    </source>
</evidence>
<name>A0A7Y9QX25_9BURK</name>
<dbReference type="InterPro" id="IPR013783">
    <property type="entry name" value="Ig-like_fold"/>
</dbReference>
<feature type="domain" description="LysM" evidence="3">
    <location>
        <begin position="30"/>
        <end position="76"/>
    </location>
</feature>
<feature type="domain" description="Fibronectin type-III" evidence="2">
    <location>
        <begin position="368"/>
        <end position="458"/>
    </location>
</feature>
<dbReference type="Pfam" id="PF01476">
    <property type="entry name" value="LysM"/>
    <property type="match status" value="1"/>
</dbReference>
<evidence type="ECO:0008006" key="6">
    <source>
        <dbReference type="Google" id="ProtNLM"/>
    </source>
</evidence>
<dbReference type="Gene3D" id="2.60.120.1440">
    <property type="match status" value="1"/>
</dbReference>
<proteinExistence type="predicted"/>
<keyword evidence="1" id="KW-0732">Signal</keyword>
<dbReference type="PROSITE" id="PS51782">
    <property type="entry name" value="LYSM"/>
    <property type="match status" value="1"/>
</dbReference>
<dbReference type="InterPro" id="IPR006860">
    <property type="entry name" value="FecR"/>
</dbReference>
<evidence type="ECO:0000313" key="5">
    <source>
        <dbReference type="Proteomes" id="UP000518288"/>
    </source>
</evidence>
<sequence>MTLLPRPAAALLALLLSAAGGASSATSDEFLYTVQPGDSVWSLAARYLHQQHTWQDLRTNNQLRSDRLQPGQVLRIPLPWLRLTTQEARLAALRGDVMLNSGTGWTAARADTPLPPGTWLRTPVDGTATLQMQDGTRVLVRPSSELRLIPLDRAQQEAWIRAQSASSPGPAPRAGTAPVRIELLRGGLESAVQPQPDHSRFEIRTPSAVTTVRGTEFRVSADADSTRAEVVHGRVDFGNTLGEVPLETATGSRADQGLQPVAAVPLLPAPELETAPDPLSTEQVRALRWPPVAGAVAYRVQWFGDDASASLLHESVQPTAGPGVPALADGTYQLRVRAIDAIGLEGLPGARTLTLFTPPPPPPPPPPAPRTPQFSTHWLDNRIELRWAPVDPQACVQVQIAEDGAFERVVLDELTPREGLNLPAPLRPGPYHVRVRVLLADGGRSGWSEPRAFDLRSSQEPPP</sequence>
<evidence type="ECO:0000259" key="2">
    <source>
        <dbReference type="PROSITE" id="PS50853"/>
    </source>
</evidence>
<dbReference type="CDD" id="cd00118">
    <property type="entry name" value="LysM"/>
    <property type="match status" value="1"/>
</dbReference>
<dbReference type="Proteomes" id="UP000518288">
    <property type="component" value="Unassembled WGS sequence"/>
</dbReference>
<dbReference type="Pfam" id="PF04773">
    <property type="entry name" value="FecR"/>
    <property type="match status" value="1"/>
</dbReference>
<organism evidence="4 5">
    <name type="scientific">Sphaerotilus montanus</name>
    <dbReference type="NCBI Taxonomy" id="522889"/>
    <lineage>
        <taxon>Bacteria</taxon>
        <taxon>Pseudomonadati</taxon>
        <taxon>Pseudomonadota</taxon>
        <taxon>Betaproteobacteria</taxon>
        <taxon>Burkholderiales</taxon>
        <taxon>Sphaerotilaceae</taxon>
        <taxon>Sphaerotilus</taxon>
    </lineage>
</organism>
<dbReference type="PROSITE" id="PS50853">
    <property type="entry name" value="FN3"/>
    <property type="match status" value="1"/>
</dbReference>
<accession>A0A7Y9QX25</accession>
<dbReference type="SUPFAM" id="SSF54106">
    <property type="entry name" value="LysM domain"/>
    <property type="match status" value="1"/>
</dbReference>
<dbReference type="AlphaFoldDB" id="A0A7Y9QX25"/>
<dbReference type="InterPro" id="IPR036779">
    <property type="entry name" value="LysM_dom_sf"/>
</dbReference>
<evidence type="ECO:0000259" key="3">
    <source>
        <dbReference type="PROSITE" id="PS51782"/>
    </source>
</evidence>